<name>A0A1S6KSE8_9VIBR</name>
<dbReference type="AlphaFoldDB" id="A0A1S6KSE8"/>
<geneLocation type="plasmid" evidence="1">
    <name>pVHvo</name>
</geneLocation>
<organism evidence="1">
    <name type="scientific">Vibrio owensii</name>
    <dbReference type="NCBI Taxonomy" id="696485"/>
    <lineage>
        <taxon>Bacteria</taxon>
        <taxon>Pseudomonadati</taxon>
        <taxon>Pseudomonadota</taxon>
        <taxon>Gammaproteobacteria</taxon>
        <taxon>Vibrionales</taxon>
        <taxon>Vibrionaceae</taxon>
        <taxon>Vibrio</taxon>
    </lineage>
</organism>
<reference evidence="1" key="1">
    <citation type="journal article" date="2017" name="Sci. Rep.">
        <title>Shrimp AHPND-causing plasmids encoding the PirAB toxins as mediated by pirAB-Tn903 are prevalent in various Vibrio species.</title>
        <authorList>
            <person name="Xiao J."/>
            <person name="Liu L."/>
            <person name="Ke Y."/>
            <person name="Li X."/>
            <person name="Liu Y."/>
            <person name="Pan Y."/>
            <person name="Yan S."/>
            <person name="Wang Y."/>
        </authorList>
    </citation>
    <scope>NUCLEOTIDE SEQUENCE</scope>
    <source>
        <strain evidence="1">SH14</strain>
        <plasmid evidence="1">pVHvo</plasmid>
    </source>
</reference>
<evidence type="ECO:0000313" key="1">
    <source>
        <dbReference type="EMBL" id="AQT24289.1"/>
    </source>
</evidence>
<accession>A0A1S6KSE8</accession>
<proteinExistence type="predicted"/>
<keyword evidence="1" id="KW-0614">Plasmid</keyword>
<sequence length="51" mass="6120">MINLRNVLGQKWFNNICWVCGYPNNILDKGWEMENSLSKYTKLVQKFIQLQ</sequence>
<protein>
    <submittedName>
        <fullName evidence="1">Uncharacterized protein</fullName>
    </submittedName>
</protein>
<dbReference type="EMBL" id="KX268305">
    <property type="protein sequence ID" value="AQT24289.1"/>
    <property type="molecule type" value="Genomic_DNA"/>
</dbReference>